<dbReference type="EMBL" id="KV745272">
    <property type="protein sequence ID" value="OCK75811.1"/>
    <property type="molecule type" value="Genomic_DNA"/>
</dbReference>
<evidence type="ECO:0000256" key="1">
    <source>
        <dbReference type="ARBA" id="ARBA00022737"/>
    </source>
</evidence>
<proteinExistence type="predicted"/>
<feature type="compositionally biased region" description="Basic and acidic residues" evidence="2">
    <location>
        <begin position="508"/>
        <end position="546"/>
    </location>
</feature>
<dbReference type="Proteomes" id="UP000250266">
    <property type="component" value="Unassembled WGS sequence"/>
</dbReference>
<gene>
    <name evidence="4" type="ORF">K432DRAFT_429160</name>
</gene>
<evidence type="ECO:0000256" key="2">
    <source>
        <dbReference type="SAM" id="MobiDB-lite"/>
    </source>
</evidence>
<accession>A0A8E2E1T1</accession>
<feature type="compositionally biased region" description="Acidic residues" evidence="2">
    <location>
        <begin position="220"/>
        <end position="240"/>
    </location>
</feature>
<evidence type="ECO:0000313" key="5">
    <source>
        <dbReference type="Proteomes" id="UP000250266"/>
    </source>
</evidence>
<keyword evidence="1" id="KW-0677">Repeat</keyword>
<dbReference type="SMART" id="SM00456">
    <property type="entry name" value="WW"/>
    <property type="match status" value="2"/>
</dbReference>
<dbReference type="CDD" id="cd00201">
    <property type="entry name" value="WW"/>
    <property type="match status" value="1"/>
</dbReference>
<dbReference type="PROSITE" id="PS50020">
    <property type="entry name" value="WW_DOMAIN_2"/>
    <property type="match status" value="1"/>
</dbReference>
<dbReference type="GO" id="GO:0070063">
    <property type="term" value="F:RNA polymerase binding"/>
    <property type="evidence" value="ECO:0007669"/>
    <property type="project" value="InterPro"/>
</dbReference>
<dbReference type="FunFam" id="2.20.70.10:FF:000049">
    <property type="entry name" value="Transcription elongation regulator 1-like"/>
    <property type="match status" value="1"/>
</dbReference>
<dbReference type="GO" id="GO:0003712">
    <property type="term" value="F:transcription coregulator activity"/>
    <property type="evidence" value="ECO:0007669"/>
    <property type="project" value="TreeGrafter"/>
</dbReference>
<feature type="compositionally biased region" description="Acidic residues" evidence="2">
    <location>
        <begin position="189"/>
        <end position="201"/>
    </location>
</feature>
<protein>
    <recommendedName>
        <fullName evidence="3">WW domain-containing protein</fullName>
    </recommendedName>
</protein>
<feature type="compositionally biased region" description="Gly residues" evidence="2">
    <location>
        <begin position="89"/>
        <end position="101"/>
    </location>
</feature>
<dbReference type="InterPro" id="IPR001202">
    <property type="entry name" value="WW_dom"/>
</dbReference>
<dbReference type="InterPro" id="IPR045148">
    <property type="entry name" value="TCRG1-like"/>
</dbReference>
<dbReference type="PANTHER" id="PTHR15377">
    <property type="entry name" value="TRANSCRIPTION ELONGATION REGULATOR 1"/>
    <property type="match status" value="1"/>
</dbReference>
<feature type="region of interest" description="Disordered" evidence="2">
    <location>
        <begin position="1"/>
        <end position="28"/>
    </location>
</feature>
<organism evidence="4 5">
    <name type="scientific">Lepidopterella palustris CBS 459.81</name>
    <dbReference type="NCBI Taxonomy" id="1314670"/>
    <lineage>
        <taxon>Eukaryota</taxon>
        <taxon>Fungi</taxon>
        <taxon>Dikarya</taxon>
        <taxon>Ascomycota</taxon>
        <taxon>Pezizomycotina</taxon>
        <taxon>Dothideomycetes</taxon>
        <taxon>Pleosporomycetidae</taxon>
        <taxon>Mytilinidiales</taxon>
        <taxon>Argynnaceae</taxon>
        <taxon>Lepidopterella</taxon>
    </lineage>
</organism>
<feature type="compositionally biased region" description="Basic and acidic residues" evidence="2">
    <location>
        <begin position="115"/>
        <end position="128"/>
    </location>
</feature>
<dbReference type="GO" id="GO:0005634">
    <property type="term" value="C:nucleus"/>
    <property type="evidence" value="ECO:0007669"/>
    <property type="project" value="TreeGrafter"/>
</dbReference>
<dbReference type="SUPFAM" id="SSF51045">
    <property type="entry name" value="WW domain"/>
    <property type="match status" value="1"/>
</dbReference>
<dbReference type="Pfam" id="PF01846">
    <property type="entry name" value="FF"/>
    <property type="match status" value="1"/>
</dbReference>
<dbReference type="Pfam" id="PF00397">
    <property type="entry name" value="WW"/>
    <property type="match status" value="1"/>
</dbReference>
<feature type="region of interest" description="Disordered" evidence="2">
    <location>
        <begin position="53"/>
        <end position="128"/>
    </location>
</feature>
<dbReference type="SUPFAM" id="SSF81698">
    <property type="entry name" value="FF domain"/>
    <property type="match status" value="1"/>
</dbReference>
<keyword evidence="5" id="KW-1185">Reference proteome</keyword>
<dbReference type="AlphaFoldDB" id="A0A8E2E1T1"/>
<dbReference type="PANTHER" id="PTHR15377:SF3">
    <property type="entry name" value="WW DOMAIN-CONTAINING PROTEIN"/>
    <property type="match status" value="1"/>
</dbReference>
<dbReference type="FunFam" id="1.10.10.440:FF:000035">
    <property type="entry name" value="Putative ff domain protein"/>
    <property type="match status" value="1"/>
</dbReference>
<dbReference type="InterPro" id="IPR036020">
    <property type="entry name" value="WW_dom_sf"/>
</dbReference>
<dbReference type="InterPro" id="IPR036517">
    <property type="entry name" value="FF_domain_sf"/>
</dbReference>
<dbReference type="Gene3D" id="1.10.10.440">
    <property type="entry name" value="FF domain"/>
    <property type="match status" value="2"/>
</dbReference>
<name>A0A8E2E1T1_9PEZI</name>
<dbReference type="InterPro" id="IPR002713">
    <property type="entry name" value="FF_domain"/>
</dbReference>
<dbReference type="OrthoDB" id="410044at2759"/>
<feature type="compositionally biased region" description="Pro residues" evidence="2">
    <location>
        <begin position="57"/>
        <end position="66"/>
    </location>
</feature>
<evidence type="ECO:0000313" key="4">
    <source>
        <dbReference type="EMBL" id="OCK75811.1"/>
    </source>
</evidence>
<feature type="compositionally biased region" description="Basic and acidic residues" evidence="2">
    <location>
        <begin position="176"/>
        <end position="188"/>
    </location>
</feature>
<dbReference type="Gene3D" id="2.20.70.10">
    <property type="match status" value="2"/>
</dbReference>
<evidence type="ECO:0000259" key="3">
    <source>
        <dbReference type="PROSITE" id="PS50020"/>
    </source>
</evidence>
<feature type="compositionally biased region" description="Pro residues" evidence="2">
    <location>
        <begin position="8"/>
        <end position="20"/>
    </location>
</feature>
<reference evidence="4 5" key="1">
    <citation type="journal article" date="2016" name="Nat. Commun.">
        <title>Ectomycorrhizal ecology is imprinted in the genome of the dominant symbiotic fungus Cenococcum geophilum.</title>
        <authorList>
            <consortium name="DOE Joint Genome Institute"/>
            <person name="Peter M."/>
            <person name="Kohler A."/>
            <person name="Ohm R.A."/>
            <person name="Kuo A."/>
            <person name="Krutzmann J."/>
            <person name="Morin E."/>
            <person name="Arend M."/>
            <person name="Barry K.W."/>
            <person name="Binder M."/>
            <person name="Choi C."/>
            <person name="Clum A."/>
            <person name="Copeland A."/>
            <person name="Grisel N."/>
            <person name="Haridas S."/>
            <person name="Kipfer T."/>
            <person name="LaButti K."/>
            <person name="Lindquist E."/>
            <person name="Lipzen A."/>
            <person name="Maire R."/>
            <person name="Meier B."/>
            <person name="Mihaltcheva S."/>
            <person name="Molinier V."/>
            <person name="Murat C."/>
            <person name="Poggeler S."/>
            <person name="Quandt C.A."/>
            <person name="Sperisen C."/>
            <person name="Tritt A."/>
            <person name="Tisserant E."/>
            <person name="Crous P.W."/>
            <person name="Henrissat B."/>
            <person name="Nehls U."/>
            <person name="Egli S."/>
            <person name="Spatafora J.W."/>
            <person name="Grigoriev I.V."/>
            <person name="Martin F.M."/>
        </authorList>
    </citation>
    <scope>NUCLEOTIDE SEQUENCE [LARGE SCALE GENOMIC DNA]</scope>
    <source>
        <strain evidence="4 5">CBS 459.81</strain>
    </source>
</reference>
<dbReference type="PROSITE" id="PS01159">
    <property type="entry name" value="WW_DOMAIN_1"/>
    <property type="match status" value="1"/>
</dbReference>
<sequence>MLHSATLPPKPPSGLPPLPPGWTEHKAPTGHLYYYNNETKQSTYARPIAQHAFTPQRNPPPIPYHPPSFSGASPGGPYGGNFNPQHQGFPGGHRQGFAGGQHRGRGGHRGGNNFQDRRRHEEDRPKHRYDIPGCKPWVLVKTKLGRRFVHNKDTNESFWKFPGDVMKGVVEFDRVEREKRERRERGEPSEDEDEKMAEVDEFALAATAICAPEKQLRDEMAEDSSEYEEVEVTDDEDENEANPSKRQRTEEPAEGQPIDFTEDDIAYQLAAMGEEYGLDPGEYGNGPEEEWEEGAEGLPLTEEDSKALFRDLLDDYHISPFSTWEKIIEEGHIIEDGRYTVLSSMKLRKECWDEWARDKIQSLKEQREKQEKKDPRIPYMAFLQKHATPKLFWPEFRRKYKKEPEMKDMKLSDKDREKLYREHINRLKLPQATLKSDLTALLKSQPLSVLNRSTSLVALPPALLTDLRFISLQPSTRNPLIETYISTLPPAPDDAAVSAEDDVEMAKKRAERERREKALARREKRVQEEKRRQKRDLEVGKGRLREEEMELQQAMRVGKDGLKSQLGYLEDDNRRASDVGDDQDGSE</sequence>
<feature type="region of interest" description="Disordered" evidence="2">
    <location>
        <begin position="176"/>
        <end position="293"/>
    </location>
</feature>
<feature type="region of interest" description="Disordered" evidence="2">
    <location>
        <begin position="508"/>
        <end position="587"/>
    </location>
</feature>
<feature type="domain" description="WW" evidence="3">
    <location>
        <begin position="16"/>
        <end position="49"/>
    </location>
</feature>